<keyword evidence="2" id="KW-1185">Reference proteome</keyword>
<evidence type="ECO:0000313" key="1">
    <source>
        <dbReference type="EMBL" id="KJJ85524.1"/>
    </source>
</evidence>
<dbReference type="AlphaFoldDB" id="A0A0F0CU13"/>
<dbReference type="EMBL" id="JYNY01000130">
    <property type="protein sequence ID" value="KJJ85524.1"/>
    <property type="molecule type" value="Genomic_DNA"/>
</dbReference>
<dbReference type="Pfam" id="PF08843">
    <property type="entry name" value="AbiEii"/>
    <property type="match status" value="1"/>
</dbReference>
<comment type="caution">
    <text evidence="1">The sequence shown here is derived from an EMBL/GenBank/DDBJ whole genome shotgun (WGS) entry which is preliminary data.</text>
</comment>
<dbReference type="Proteomes" id="UP000033428">
    <property type="component" value="Unassembled WGS sequence"/>
</dbReference>
<gene>
    <name evidence="1" type="ORF">OMAG_000613</name>
</gene>
<organism evidence="1 2">
    <name type="scientific">Candidatus Omnitrophus magneticus</name>
    <dbReference type="NCBI Taxonomy" id="1609969"/>
    <lineage>
        <taxon>Bacteria</taxon>
        <taxon>Pseudomonadati</taxon>
        <taxon>Candidatus Omnitrophota</taxon>
        <taxon>Candidatus Omnitrophus</taxon>
    </lineage>
</organism>
<reference evidence="1 2" key="1">
    <citation type="submission" date="2015-02" db="EMBL/GenBank/DDBJ databases">
        <title>Single-cell genomics of uncultivated deep-branching MTB reveals a conserved set of magnetosome genes.</title>
        <authorList>
            <person name="Kolinko S."/>
            <person name="Richter M."/>
            <person name="Glockner F.O."/>
            <person name="Brachmann A."/>
            <person name="Schuler D."/>
        </authorList>
    </citation>
    <scope>NUCLEOTIDE SEQUENCE [LARGE SCALE GENOMIC DNA]</scope>
    <source>
        <strain evidence="1">SKK-01</strain>
    </source>
</reference>
<dbReference type="Gene3D" id="3.10.450.620">
    <property type="entry name" value="JHP933, nucleotidyltransferase-like core domain"/>
    <property type="match status" value="1"/>
</dbReference>
<protein>
    <submittedName>
        <fullName evidence="1">Protein containing DUF1814</fullName>
    </submittedName>
</protein>
<dbReference type="InterPro" id="IPR014942">
    <property type="entry name" value="AbiEii"/>
</dbReference>
<accession>A0A0F0CU13</accession>
<sequence length="265" mass="30874">MEKDYYLTVVLNNIEALLSDKIVFKGGTLLNKVHLNYHRLSEDLDFTYYGKEDLSSRSQRSRAITAIRNKMPEFLKALNLTSDMPEGEGFNNSTQYVFNIKYPSFITAKDENIKIEIGLRQSPIDKPVHNVIKHFYKDLFTGEDLIPAGKILSLSFNEAVAEKLKAAITRKDVAIRDYYDLWHIDQAKFNFTDKKFIDLFKKKLAGEEYAGEFRNNFGLSQLKIDLLRRRVETDLIPVIRAGEKFDLDRMFERFNILFSDKAFEQ</sequence>
<name>A0A0F0CU13_9BACT</name>
<proteinExistence type="predicted"/>
<evidence type="ECO:0000313" key="2">
    <source>
        <dbReference type="Proteomes" id="UP000033428"/>
    </source>
</evidence>